<protein>
    <submittedName>
        <fullName evidence="3">Os03g0365700 protein</fullName>
    </submittedName>
</protein>
<evidence type="ECO:0000313" key="4">
    <source>
        <dbReference type="Proteomes" id="UP000059680"/>
    </source>
</evidence>
<dbReference type="EMBL" id="AP014959">
    <property type="protein sequence ID" value="BAS84316.1"/>
    <property type="molecule type" value="Genomic_DNA"/>
</dbReference>
<dbReference type="Gramene" id="Os03t0365700-01">
    <property type="protein sequence ID" value="Os03t0365700-01"/>
    <property type="gene ID" value="Os03g0365700"/>
</dbReference>
<accession>A0A0P0VXU7</accession>
<reference evidence="4" key="1">
    <citation type="journal article" date="2005" name="Nature">
        <title>The map-based sequence of the rice genome.</title>
        <authorList>
            <consortium name="International rice genome sequencing project (IRGSP)"/>
            <person name="Matsumoto T."/>
            <person name="Wu J."/>
            <person name="Kanamori H."/>
            <person name="Katayose Y."/>
            <person name="Fujisawa M."/>
            <person name="Namiki N."/>
            <person name="Mizuno H."/>
            <person name="Yamamoto K."/>
            <person name="Antonio B.A."/>
            <person name="Baba T."/>
            <person name="Sakata K."/>
            <person name="Nagamura Y."/>
            <person name="Aoki H."/>
            <person name="Arikawa K."/>
            <person name="Arita K."/>
            <person name="Bito T."/>
            <person name="Chiden Y."/>
            <person name="Fujitsuka N."/>
            <person name="Fukunaka R."/>
            <person name="Hamada M."/>
            <person name="Harada C."/>
            <person name="Hayashi A."/>
            <person name="Hijishita S."/>
            <person name="Honda M."/>
            <person name="Hosokawa S."/>
            <person name="Ichikawa Y."/>
            <person name="Idonuma A."/>
            <person name="Iijima M."/>
            <person name="Ikeda M."/>
            <person name="Ikeno M."/>
            <person name="Ito K."/>
            <person name="Ito S."/>
            <person name="Ito T."/>
            <person name="Ito Y."/>
            <person name="Ito Y."/>
            <person name="Iwabuchi A."/>
            <person name="Kamiya K."/>
            <person name="Karasawa W."/>
            <person name="Kurita K."/>
            <person name="Katagiri S."/>
            <person name="Kikuta A."/>
            <person name="Kobayashi H."/>
            <person name="Kobayashi N."/>
            <person name="Machita K."/>
            <person name="Maehara T."/>
            <person name="Masukawa M."/>
            <person name="Mizubayashi T."/>
            <person name="Mukai Y."/>
            <person name="Nagasaki H."/>
            <person name="Nagata Y."/>
            <person name="Naito S."/>
            <person name="Nakashima M."/>
            <person name="Nakama Y."/>
            <person name="Nakamichi Y."/>
            <person name="Nakamura M."/>
            <person name="Meguro A."/>
            <person name="Negishi M."/>
            <person name="Ohta I."/>
            <person name="Ohta T."/>
            <person name="Okamoto M."/>
            <person name="Ono N."/>
            <person name="Saji S."/>
            <person name="Sakaguchi M."/>
            <person name="Sakai K."/>
            <person name="Shibata M."/>
            <person name="Shimokawa T."/>
            <person name="Song J."/>
            <person name="Takazaki Y."/>
            <person name="Terasawa K."/>
            <person name="Tsugane M."/>
            <person name="Tsuji K."/>
            <person name="Ueda S."/>
            <person name="Waki K."/>
            <person name="Yamagata H."/>
            <person name="Yamamoto M."/>
            <person name="Yamamoto S."/>
            <person name="Yamane H."/>
            <person name="Yoshiki S."/>
            <person name="Yoshihara R."/>
            <person name="Yukawa K."/>
            <person name="Zhong H."/>
            <person name="Yano M."/>
            <person name="Yuan Q."/>
            <person name="Ouyang S."/>
            <person name="Liu J."/>
            <person name="Jones K.M."/>
            <person name="Gansberger K."/>
            <person name="Moffat K."/>
            <person name="Hill J."/>
            <person name="Bera J."/>
            <person name="Fadrosh D."/>
            <person name="Jin S."/>
            <person name="Johri S."/>
            <person name="Kim M."/>
            <person name="Overton L."/>
            <person name="Reardon M."/>
            <person name="Tsitrin T."/>
            <person name="Vuong H."/>
            <person name="Weaver B."/>
            <person name="Ciecko A."/>
            <person name="Tallon L."/>
            <person name="Jackson J."/>
            <person name="Pai G."/>
            <person name="Aken S.V."/>
            <person name="Utterback T."/>
            <person name="Reidmuller S."/>
            <person name="Feldblyum T."/>
            <person name="Hsiao J."/>
            <person name="Zismann V."/>
            <person name="Iobst S."/>
            <person name="de Vazeille A.R."/>
            <person name="Buell C.R."/>
            <person name="Ying K."/>
            <person name="Li Y."/>
            <person name="Lu T."/>
            <person name="Huang Y."/>
            <person name="Zhao Q."/>
            <person name="Feng Q."/>
            <person name="Zhang L."/>
            <person name="Zhu J."/>
            <person name="Weng Q."/>
            <person name="Mu J."/>
            <person name="Lu Y."/>
            <person name="Fan D."/>
            <person name="Liu Y."/>
            <person name="Guan J."/>
            <person name="Zhang Y."/>
            <person name="Yu S."/>
            <person name="Liu X."/>
            <person name="Zhang Y."/>
            <person name="Hong G."/>
            <person name="Han B."/>
            <person name="Choisne N."/>
            <person name="Demange N."/>
            <person name="Orjeda G."/>
            <person name="Samain S."/>
            <person name="Cattolico L."/>
            <person name="Pelletier E."/>
            <person name="Couloux A."/>
            <person name="Segurens B."/>
            <person name="Wincker P."/>
            <person name="D'Hont A."/>
            <person name="Scarpelli C."/>
            <person name="Weissenbach J."/>
            <person name="Salanoubat M."/>
            <person name="Quetier F."/>
            <person name="Yu Y."/>
            <person name="Kim H.R."/>
            <person name="Rambo T."/>
            <person name="Currie J."/>
            <person name="Collura K."/>
            <person name="Luo M."/>
            <person name="Yang T."/>
            <person name="Ammiraju J.S.S."/>
            <person name="Engler F."/>
            <person name="Soderlund C."/>
            <person name="Wing R.A."/>
            <person name="Palmer L.E."/>
            <person name="de la Bastide M."/>
            <person name="Spiegel L."/>
            <person name="Nascimento L."/>
            <person name="Zutavern T."/>
            <person name="O'Shaughnessy A."/>
            <person name="Dike S."/>
            <person name="Dedhia N."/>
            <person name="Preston R."/>
            <person name="Balija V."/>
            <person name="McCombie W.R."/>
            <person name="Chow T."/>
            <person name="Chen H."/>
            <person name="Chung M."/>
            <person name="Chen C."/>
            <person name="Shaw J."/>
            <person name="Wu H."/>
            <person name="Hsiao K."/>
            <person name="Chao Y."/>
            <person name="Chu M."/>
            <person name="Cheng C."/>
            <person name="Hour A."/>
            <person name="Lee P."/>
            <person name="Lin S."/>
            <person name="Lin Y."/>
            <person name="Liou J."/>
            <person name="Liu S."/>
            <person name="Hsing Y."/>
            <person name="Raghuvanshi S."/>
            <person name="Mohanty A."/>
            <person name="Bharti A.K."/>
            <person name="Gaur A."/>
            <person name="Gupta V."/>
            <person name="Kumar D."/>
            <person name="Ravi V."/>
            <person name="Vij S."/>
            <person name="Kapur A."/>
            <person name="Khurana P."/>
            <person name="Khurana P."/>
            <person name="Khurana J.P."/>
            <person name="Tyagi A.K."/>
            <person name="Gaikwad K."/>
            <person name="Singh A."/>
            <person name="Dalal V."/>
            <person name="Srivastava S."/>
            <person name="Dixit A."/>
            <person name="Pal A.K."/>
            <person name="Ghazi I.A."/>
            <person name="Yadav M."/>
            <person name="Pandit A."/>
            <person name="Bhargava A."/>
            <person name="Sureshbabu K."/>
            <person name="Batra K."/>
            <person name="Sharma T.R."/>
            <person name="Mohapatra T."/>
            <person name="Singh N.K."/>
            <person name="Messing J."/>
            <person name="Nelson A.B."/>
            <person name="Fuks G."/>
            <person name="Kavchok S."/>
            <person name="Keizer G."/>
            <person name="Linton E."/>
            <person name="Llaca V."/>
            <person name="Song R."/>
            <person name="Tanyolac B."/>
            <person name="Young S."/>
            <person name="Ho-Il K."/>
            <person name="Hahn J.H."/>
            <person name="Sangsakoo G."/>
            <person name="Vanavichit A."/>
            <person name="de Mattos Luiz.A.T."/>
            <person name="Zimmer P.D."/>
            <person name="Malone G."/>
            <person name="Dellagostin O."/>
            <person name="de Oliveira A.C."/>
            <person name="Bevan M."/>
            <person name="Bancroft I."/>
            <person name="Minx P."/>
            <person name="Cordum H."/>
            <person name="Wilson R."/>
            <person name="Cheng Z."/>
            <person name="Jin W."/>
            <person name="Jiang J."/>
            <person name="Leong S.A."/>
            <person name="Iwama H."/>
            <person name="Gojobori T."/>
            <person name="Itoh T."/>
            <person name="Niimura Y."/>
            <person name="Fujii Y."/>
            <person name="Habara T."/>
            <person name="Sakai H."/>
            <person name="Sato Y."/>
            <person name="Wilson G."/>
            <person name="Kumar K."/>
            <person name="McCouch S."/>
            <person name="Juretic N."/>
            <person name="Hoen D."/>
            <person name="Wright S."/>
            <person name="Bruskiewich R."/>
            <person name="Bureau T."/>
            <person name="Miyao A."/>
            <person name="Hirochika H."/>
            <person name="Nishikawa T."/>
            <person name="Kadowaki K."/>
            <person name="Sugiura M."/>
            <person name="Burr B."/>
            <person name="Sasaki T."/>
        </authorList>
    </citation>
    <scope>NUCLEOTIDE SEQUENCE [LARGE SCALE GENOMIC DNA]</scope>
    <source>
        <strain evidence="4">cv. Nipponbare</strain>
    </source>
</reference>
<evidence type="ECO:0000256" key="2">
    <source>
        <dbReference type="SAM" id="Phobius"/>
    </source>
</evidence>
<keyword evidence="2" id="KW-0472">Membrane</keyword>
<dbReference type="AlphaFoldDB" id="A0A0P0VXU7"/>
<dbReference type="PaxDb" id="39947-A0A0P0VXU7"/>
<reference evidence="3 4" key="3">
    <citation type="journal article" date="2013" name="Rice">
        <title>Improvement of the Oryza sativa Nipponbare reference genome using next generation sequence and optical map data.</title>
        <authorList>
            <person name="Kawahara Y."/>
            <person name="de la Bastide M."/>
            <person name="Hamilton J.P."/>
            <person name="Kanamori H."/>
            <person name="McCombie W.R."/>
            <person name="Ouyang S."/>
            <person name="Schwartz D.C."/>
            <person name="Tanaka T."/>
            <person name="Wu J."/>
            <person name="Zhou S."/>
            <person name="Childs K.L."/>
            <person name="Davidson R.M."/>
            <person name="Lin H."/>
            <person name="Quesada-Ocampo L."/>
            <person name="Vaillancourt B."/>
            <person name="Sakai H."/>
            <person name="Lee S.S."/>
            <person name="Kim J."/>
            <person name="Numa H."/>
            <person name="Itoh T."/>
            <person name="Buell C.R."/>
            <person name="Matsumoto T."/>
        </authorList>
    </citation>
    <scope>NUCLEOTIDE SEQUENCE [LARGE SCALE GENOMIC DNA]</scope>
    <source>
        <strain evidence="4">cv. Nipponbare</strain>
    </source>
</reference>
<feature type="non-terminal residue" evidence="3">
    <location>
        <position position="1"/>
    </location>
</feature>
<evidence type="ECO:0000313" key="3">
    <source>
        <dbReference type="EMBL" id="BAS84316.1"/>
    </source>
</evidence>
<organism evidence="3 4">
    <name type="scientific">Oryza sativa subsp. japonica</name>
    <name type="common">Rice</name>
    <dbReference type="NCBI Taxonomy" id="39947"/>
    <lineage>
        <taxon>Eukaryota</taxon>
        <taxon>Viridiplantae</taxon>
        <taxon>Streptophyta</taxon>
        <taxon>Embryophyta</taxon>
        <taxon>Tracheophyta</taxon>
        <taxon>Spermatophyta</taxon>
        <taxon>Magnoliopsida</taxon>
        <taxon>Liliopsida</taxon>
        <taxon>Poales</taxon>
        <taxon>Poaceae</taxon>
        <taxon>BOP clade</taxon>
        <taxon>Oryzoideae</taxon>
        <taxon>Oryzeae</taxon>
        <taxon>Oryzinae</taxon>
        <taxon>Oryza</taxon>
        <taxon>Oryza sativa</taxon>
    </lineage>
</organism>
<sequence>TENITKPTSIIYYRYRFFKKNRHLYSELSRTGGLSPPHQPLTHHAFFLFSPLLFFLSLLLSSLFLSTSTFSSPPPSTTAAACAEPSPLPDPVGGEAVVRR</sequence>
<evidence type="ECO:0000256" key="1">
    <source>
        <dbReference type="SAM" id="MobiDB-lite"/>
    </source>
</evidence>
<gene>
    <name evidence="3" type="ordered locus">Os03g0365700</name>
    <name evidence="3" type="ORF">OSNPB_030365700</name>
</gene>
<keyword evidence="2" id="KW-1133">Transmembrane helix</keyword>
<keyword evidence="4" id="KW-1185">Reference proteome</keyword>
<dbReference type="Proteomes" id="UP000059680">
    <property type="component" value="Chromosome 3"/>
</dbReference>
<proteinExistence type="predicted"/>
<name>A0A0P0VXU7_ORYSJ</name>
<reference evidence="3 4" key="2">
    <citation type="journal article" date="2013" name="Plant Cell Physiol.">
        <title>Rice Annotation Project Database (RAP-DB): an integrative and interactive database for rice genomics.</title>
        <authorList>
            <person name="Sakai H."/>
            <person name="Lee S.S."/>
            <person name="Tanaka T."/>
            <person name="Numa H."/>
            <person name="Kim J."/>
            <person name="Kawahara Y."/>
            <person name="Wakimoto H."/>
            <person name="Yang C.C."/>
            <person name="Iwamoto M."/>
            <person name="Abe T."/>
            <person name="Yamada Y."/>
            <person name="Muto A."/>
            <person name="Inokuchi H."/>
            <person name="Ikemura T."/>
            <person name="Matsumoto T."/>
            <person name="Sasaki T."/>
            <person name="Itoh T."/>
        </authorList>
    </citation>
    <scope>NUCLEOTIDE SEQUENCE [LARGE SCALE GENOMIC DNA]</scope>
    <source>
        <strain evidence="4">cv. Nipponbare</strain>
    </source>
</reference>
<feature type="transmembrane region" description="Helical" evidence="2">
    <location>
        <begin position="45"/>
        <end position="65"/>
    </location>
</feature>
<keyword evidence="2" id="KW-0812">Transmembrane</keyword>
<feature type="region of interest" description="Disordered" evidence="1">
    <location>
        <begin position="68"/>
        <end position="100"/>
    </location>
</feature>
<dbReference type="InParanoid" id="A0A0P0VXU7"/>